<dbReference type="Proteomes" id="UP000784294">
    <property type="component" value="Unassembled WGS sequence"/>
</dbReference>
<proteinExistence type="predicted"/>
<protein>
    <submittedName>
        <fullName evidence="1">Uncharacterized protein</fullName>
    </submittedName>
</protein>
<evidence type="ECO:0000313" key="1">
    <source>
        <dbReference type="EMBL" id="VEL28109.1"/>
    </source>
</evidence>
<reference evidence="1" key="1">
    <citation type="submission" date="2018-11" db="EMBL/GenBank/DDBJ databases">
        <authorList>
            <consortium name="Pathogen Informatics"/>
        </authorList>
    </citation>
    <scope>NUCLEOTIDE SEQUENCE</scope>
</reference>
<comment type="caution">
    <text evidence="1">The sequence shown here is derived from an EMBL/GenBank/DDBJ whole genome shotgun (WGS) entry which is preliminary data.</text>
</comment>
<sequence>MVFYSGMDCSLGVVWVSTAPSTGLNMLAPRHNDTGASESQDRQSLSHITFVWWDSGLDNLAVAISVVYIITFI</sequence>
<name>A0A3S5C0X0_9PLAT</name>
<accession>A0A3S5C0X0</accession>
<gene>
    <name evidence="1" type="ORF">PXEA_LOCUS21549</name>
</gene>
<evidence type="ECO:0000313" key="2">
    <source>
        <dbReference type="Proteomes" id="UP000784294"/>
    </source>
</evidence>
<dbReference type="AlphaFoldDB" id="A0A3S5C0X0"/>
<dbReference type="EMBL" id="CAAALY010092376">
    <property type="protein sequence ID" value="VEL28109.1"/>
    <property type="molecule type" value="Genomic_DNA"/>
</dbReference>
<keyword evidence="2" id="KW-1185">Reference proteome</keyword>
<organism evidence="1 2">
    <name type="scientific">Protopolystoma xenopodis</name>
    <dbReference type="NCBI Taxonomy" id="117903"/>
    <lineage>
        <taxon>Eukaryota</taxon>
        <taxon>Metazoa</taxon>
        <taxon>Spiralia</taxon>
        <taxon>Lophotrochozoa</taxon>
        <taxon>Platyhelminthes</taxon>
        <taxon>Monogenea</taxon>
        <taxon>Polyopisthocotylea</taxon>
        <taxon>Polystomatidea</taxon>
        <taxon>Polystomatidae</taxon>
        <taxon>Protopolystoma</taxon>
    </lineage>
</organism>